<dbReference type="Pfam" id="PF24883">
    <property type="entry name" value="NPHP3_N"/>
    <property type="match status" value="1"/>
</dbReference>
<feature type="domain" description="Nephrocystin 3-like N-terminal" evidence="2">
    <location>
        <begin position="6"/>
        <end position="143"/>
    </location>
</feature>
<dbReference type="Proteomes" id="UP000307440">
    <property type="component" value="Unassembled WGS sequence"/>
</dbReference>
<sequence>MVQQGTAIAQTIAEQCEELVVLAAAFFFYRLDPRRNRATRLVAFIALQICEKIPDVRPYVEEAIRSTPSLLNKALHIQLKKLVIEPMKKIPPPHEDHLVILDGLDECLGPENSDPAKEQMVVLQLVETIQTANLPLIILIFSRPESWIQDRFQLLPGLRNSTDQYDLYKNSNRDEDVETYPRSEFARIRELKVNLKVIEQWPSESATRQLVHRASSQFIYAATVIRYIDNPWSSPLGRLETVLSLSPPEDHNPLEMLDNLYLTILQQSPNHSLTREVLGCLVLRSRWVKTLDVTGACQAICKWSFTIHNNNPCNALSSISQLYTK</sequence>
<dbReference type="PANTHER" id="PTHR10039">
    <property type="entry name" value="AMELOGENIN"/>
    <property type="match status" value="1"/>
</dbReference>
<organism evidence="3 4">
    <name type="scientific">Coprinopsis marcescibilis</name>
    <name type="common">Agaric fungus</name>
    <name type="synonym">Psathyrella marcescibilis</name>
    <dbReference type="NCBI Taxonomy" id="230819"/>
    <lineage>
        <taxon>Eukaryota</taxon>
        <taxon>Fungi</taxon>
        <taxon>Dikarya</taxon>
        <taxon>Basidiomycota</taxon>
        <taxon>Agaricomycotina</taxon>
        <taxon>Agaricomycetes</taxon>
        <taxon>Agaricomycetidae</taxon>
        <taxon>Agaricales</taxon>
        <taxon>Agaricineae</taxon>
        <taxon>Psathyrellaceae</taxon>
        <taxon>Coprinopsis</taxon>
    </lineage>
</organism>
<reference evidence="3 4" key="1">
    <citation type="journal article" date="2019" name="Nat. Ecol. Evol.">
        <title>Megaphylogeny resolves global patterns of mushroom evolution.</title>
        <authorList>
            <person name="Varga T."/>
            <person name="Krizsan K."/>
            <person name="Foldi C."/>
            <person name="Dima B."/>
            <person name="Sanchez-Garcia M."/>
            <person name="Sanchez-Ramirez S."/>
            <person name="Szollosi G.J."/>
            <person name="Szarkandi J.G."/>
            <person name="Papp V."/>
            <person name="Albert L."/>
            <person name="Andreopoulos W."/>
            <person name="Angelini C."/>
            <person name="Antonin V."/>
            <person name="Barry K.W."/>
            <person name="Bougher N.L."/>
            <person name="Buchanan P."/>
            <person name="Buyck B."/>
            <person name="Bense V."/>
            <person name="Catcheside P."/>
            <person name="Chovatia M."/>
            <person name="Cooper J."/>
            <person name="Damon W."/>
            <person name="Desjardin D."/>
            <person name="Finy P."/>
            <person name="Geml J."/>
            <person name="Haridas S."/>
            <person name="Hughes K."/>
            <person name="Justo A."/>
            <person name="Karasinski D."/>
            <person name="Kautmanova I."/>
            <person name="Kiss B."/>
            <person name="Kocsube S."/>
            <person name="Kotiranta H."/>
            <person name="LaButti K.M."/>
            <person name="Lechner B.E."/>
            <person name="Liimatainen K."/>
            <person name="Lipzen A."/>
            <person name="Lukacs Z."/>
            <person name="Mihaltcheva S."/>
            <person name="Morgado L.N."/>
            <person name="Niskanen T."/>
            <person name="Noordeloos M.E."/>
            <person name="Ohm R.A."/>
            <person name="Ortiz-Santana B."/>
            <person name="Ovrebo C."/>
            <person name="Racz N."/>
            <person name="Riley R."/>
            <person name="Savchenko A."/>
            <person name="Shiryaev A."/>
            <person name="Soop K."/>
            <person name="Spirin V."/>
            <person name="Szebenyi C."/>
            <person name="Tomsovsky M."/>
            <person name="Tulloss R.E."/>
            <person name="Uehling J."/>
            <person name="Grigoriev I.V."/>
            <person name="Vagvolgyi C."/>
            <person name="Papp T."/>
            <person name="Martin F.M."/>
            <person name="Miettinen O."/>
            <person name="Hibbett D.S."/>
            <person name="Nagy L.G."/>
        </authorList>
    </citation>
    <scope>NUCLEOTIDE SEQUENCE [LARGE SCALE GENOMIC DNA]</scope>
    <source>
        <strain evidence="3 4">CBS 121175</strain>
    </source>
</reference>
<keyword evidence="1" id="KW-0677">Repeat</keyword>
<accession>A0A5C3KXK4</accession>
<evidence type="ECO:0000256" key="1">
    <source>
        <dbReference type="ARBA" id="ARBA00022737"/>
    </source>
</evidence>
<dbReference type="AlphaFoldDB" id="A0A5C3KXK4"/>
<dbReference type="STRING" id="230819.A0A5C3KXK4"/>
<keyword evidence="4" id="KW-1185">Reference proteome</keyword>
<gene>
    <name evidence="3" type="ORF">FA15DRAFT_755938</name>
</gene>
<name>A0A5C3KXK4_COPMA</name>
<dbReference type="InterPro" id="IPR056884">
    <property type="entry name" value="NPHP3-like_N"/>
</dbReference>
<proteinExistence type="predicted"/>
<evidence type="ECO:0000313" key="3">
    <source>
        <dbReference type="EMBL" id="TFK25286.1"/>
    </source>
</evidence>
<evidence type="ECO:0000313" key="4">
    <source>
        <dbReference type="Proteomes" id="UP000307440"/>
    </source>
</evidence>
<dbReference type="EMBL" id="ML210188">
    <property type="protein sequence ID" value="TFK25286.1"/>
    <property type="molecule type" value="Genomic_DNA"/>
</dbReference>
<protein>
    <recommendedName>
        <fullName evidence="2">Nephrocystin 3-like N-terminal domain-containing protein</fullName>
    </recommendedName>
</protein>
<dbReference type="PANTHER" id="PTHR10039:SF15">
    <property type="entry name" value="NACHT DOMAIN-CONTAINING PROTEIN"/>
    <property type="match status" value="1"/>
</dbReference>
<evidence type="ECO:0000259" key="2">
    <source>
        <dbReference type="Pfam" id="PF24883"/>
    </source>
</evidence>
<dbReference type="OrthoDB" id="4760524at2759"/>